<dbReference type="OrthoDB" id="5365332at2"/>
<protein>
    <recommendedName>
        <fullName evidence="3">IS1595 family transposase</fullName>
    </recommendedName>
</protein>
<name>A0A4R8UV65_9MICO</name>
<dbReference type="EMBL" id="SOEY01000022">
    <property type="protein sequence ID" value="TFB71929.1"/>
    <property type="molecule type" value="Genomic_DNA"/>
</dbReference>
<accession>A0A4R8UV65</accession>
<evidence type="ECO:0000313" key="1">
    <source>
        <dbReference type="EMBL" id="TFB71929.1"/>
    </source>
</evidence>
<evidence type="ECO:0000313" key="2">
    <source>
        <dbReference type="Proteomes" id="UP000298173"/>
    </source>
</evidence>
<sequence>MTVWFAVAWRMVGDKIGISATQVQREMELGSIQTAWMMLHRYRSVMVRPSRDKLRGDVEVDETLLGGVEPGVRGRGSQKNS</sequence>
<dbReference type="Proteomes" id="UP000298173">
    <property type="component" value="Unassembled WGS sequence"/>
</dbReference>
<evidence type="ECO:0008006" key="3">
    <source>
        <dbReference type="Google" id="ProtNLM"/>
    </source>
</evidence>
<proteinExistence type="predicted"/>
<organism evidence="1 2">
    <name type="scientific">Cryobacterium glaciale</name>
    <dbReference type="NCBI Taxonomy" id="1259145"/>
    <lineage>
        <taxon>Bacteria</taxon>
        <taxon>Bacillati</taxon>
        <taxon>Actinomycetota</taxon>
        <taxon>Actinomycetes</taxon>
        <taxon>Micrococcales</taxon>
        <taxon>Microbacteriaceae</taxon>
        <taxon>Cryobacterium</taxon>
    </lineage>
</organism>
<gene>
    <name evidence="1" type="ORF">E3O06_11120</name>
</gene>
<dbReference type="AlphaFoldDB" id="A0A4R8UV65"/>
<reference evidence="1 2" key="1">
    <citation type="submission" date="2019-03" db="EMBL/GenBank/DDBJ databases">
        <title>Genomics of glacier-inhabiting Cryobacterium strains.</title>
        <authorList>
            <person name="Liu Q."/>
            <person name="Xin Y.-H."/>
        </authorList>
    </citation>
    <scope>NUCLEOTIDE SEQUENCE [LARGE SCALE GENOMIC DNA]</scope>
    <source>
        <strain evidence="1 2">HLT2-23</strain>
    </source>
</reference>
<comment type="caution">
    <text evidence="1">The sequence shown here is derived from an EMBL/GenBank/DDBJ whole genome shotgun (WGS) entry which is preliminary data.</text>
</comment>
<keyword evidence="2" id="KW-1185">Reference proteome</keyword>